<evidence type="ECO:0000313" key="2">
    <source>
        <dbReference type="Proteomes" id="UP000266841"/>
    </source>
</evidence>
<evidence type="ECO:0000313" key="1">
    <source>
        <dbReference type="EMBL" id="EJK77953.1"/>
    </source>
</evidence>
<dbReference type="AlphaFoldDB" id="K0TGR8"/>
<sequence length="132" mass="14126">MGQPNLLVGTLATHLEAYPASVVALRSLPWVHNARPLSNICPPGSPRSASRSVLFRRQCLDIREGVTMVRSDQPIASIRRVFSDAPTADPSTGAGVDRPFISSLRPLQMGSIADAPTPPEHVSPPIIVISEL</sequence>
<dbReference type="Proteomes" id="UP000266841">
    <property type="component" value="Unassembled WGS sequence"/>
</dbReference>
<gene>
    <name evidence="1" type="ORF">THAOC_00177</name>
</gene>
<protein>
    <submittedName>
        <fullName evidence="1">Uncharacterized protein</fullName>
    </submittedName>
</protein>
<proteinExistence type="predicted"/>
<reference evidence="1 2" key="1">
    <citation type="journal article" date="2012" name="Genome Biol.">
        <title>Genome and low-iron response of an oceanic diatom adapted to chronic iron limitation.</title>
        <authorList>
            <person name="Lommer M."/>
            <person name="Specht M."/>
            <person name="Roy A.S."/>
            <person name="Kraemer L."/>
            <person name="Andreson R."/>
            <person name="Gutowska M.A."/>
            <person name="Wolf J."/>
            <person name="Bergner S.V."/>
            <person name="Schilhabel M.B."/>
            <person name="Klostermeier U.C."/>
            <person name="Beiko R.G."/>
            <person name="Rosenstiel P."/>
            <person name="Hippler M."/>
            <person name="Laroche J."/>
        </authorList>
    </citation>
    <scope>NUCLEOTIDE SEQUENCE [LARGE SCALE GENOMIC DNA]</scope>
    <source>
        <strain evidence="1 2">CCMP1005</strain>
    </source>
</reference>
<keyword evidence="2" id="KW-1185">Reference proteome</keyword>
<accession>K0TGR8</accession>
<dbReference type="EMBL" id="AGNL01000181">
    <property type="protein sequence ID" value="EJK77953.1"/>
    <property type="molecule type" value="Genomic_DNA"/>
</dbReference>
<comment type="caution">
    <text evidence="1">The sequence shown here is derived from an EMBL/GenBank/DDBJ whole genome shotgun (WGS) entry which is preliminary data.</text>
</comment>
<organism evidence="1 2">
    <name type="scientific">Thalassiosira oceanica</name>
    <name type="common">Marine diatom</name>
    <dbReference type="NCBI Taxonomy" id="159749"/>
    <lineage>
        <taxon>Eukaryota</taxon>
        <taxon>Sar</taxon>
        <taxon>Stramenopiles</taxon>
        <taxon>Ochrophyta</taxon>
        <taxon>Bacillariophyta</taxon>
        <taxon>Coscinodiscophyceae</taxon>
        <taxon>Thalassiosirophycidae</taxon>
        <taxon>Thalassiosirales</taxon>
        <taxon>Thalassiosiraceae</taxon>
        <taxon>Thalassiosira</taxon>
    </lineage>
</organism>
<name>K0TGR8_THAOC</name>